<dbReference type="KEGG" id="aca:ACP_3501"/>
<evidence type="ECO:0000313" key="2">
    <source>
        <dbReference type="Proteomes" id="UP000002207"/>
    </source>
</evidence>
<evidence type="ECO:0000313" key="1">
    <source>
        <dbReference type="EMBL" id="ACO33266.1"/>
    </source>
</evidence>
<organism evidence="1 2">
    <name type="scientific">Acidobacterium capsulatum (strain ATCC 51196 / DSM 11244 / BCRC 80197 / JCM 7670 / NBRC 15755 / NCIMB 13165 / 161)</name>
    <dbReference type="NCBI Taxonomy" id="240015"/>
    <lineage>
        <taxon>Bacteria</taxon>
        <taxon>Pseudomonadati</taxon>
        <taxon>Acidobacteriota</taxon>
        <taxon>Terriglobia</taxon>
        <taxon>Terriglobales</taxon>
        <taxon>Acidobacteriaceae</taxon>
        <taxon>Acidobacterium</taxon>
    </lineage>
</organism>
<gene>
    <name evidence="1" type="ordered locus">ACP_3501</name>
</gene>
<name>C1F731_ACIC5</name>
<protein>
    <submittedName>
        <fullName evidence="1">Uncharacterized protein</fullName>
    </submittedName>
</protein>
<proteinExistence type="predicted"/>
<sequence length="63" mass="6994">MPLTWRPQAMDENGVKFAGDAAFGWQRKHPAFRRSSLAARAAHCSERHLLEVGIPAEVSPSHL</sequence>
<dbReference type="InParanoid" id="C1F731"/>
<keyword evidence="2" id="KW-1185">Reference proteome</keyword>
<dbReference type="HOGENOM" id="CLU_2875397_0_0_0"/>
<dbReference type="EMBL" id="CP001472">
    <property type="protein sequence ID" value="ACO33266.1"/>
    <property type="molecule type" value="Genomic_DNA"/>
</dbReference>
<dbReference type="STRING" id="240015.ACP_3501"/>
<dbReference type="AlphaFoldDB" id="C1F731"/>
<dbReference type="Proteomes" id="UP000002207">
    <property type="component" value="Chromosome"/>
</dbReference>
<reference evidence="1 2" key="1">
    <citation type="journal article" date="2009" name="Appl. Environ. Microbiol.">
        <title>Three genomes from the phylum Acidobacteria provide insight into the lifestyles of these microorganisms in soils.</title>
        <authorList>
            <person name="Ward N.L."/>
            <person name="Challacombe J.F."/>
            <person name="Janssen P.H."/>
            <person name="Henrissat B."/>
            <person name="Coutinho P.M."/>
            <person name="Wu M."/>
            <person name="Xie G."/>
            <person name="Haft D.H."/>
            <person name="Sait M."/>
            <person name="Badger J."/>
            <person name="Barabote R.D."/>
            <person name="Bradley B."/>
            <person name="Brettin T.S."/>
            <person name="Brinkac L.M."/>
            <person name="Bruce D."/>
            <person name="Creasy T."/>
            <person name="Daugherty S.C."/>
            <person name="Davidsen T.M."/>
            <person name="DeBoy R.T."/>
            <person name="Detter J.C."/>
            <person name="Dodson R.J."/>
            <person name="Durkin A.S."/>
            <person name="Ganapathy A."/>
            <person name="Gwinn-Giglio M."/>
            <person name="Han C.S."/>
            <person name="Khouri H."/>
            <person name="Kiss H."/>
            <person name="Kothari S.P."/>
            <person name="Madupu R."/>
            <person name="Nelson K.E."/>
            <person name="Nelson W.C."/>
            <person name="Paulsen I."/>
            <person name="Penn K."/>
            <person name="Ren Q."/>
            <person name="Rosovitz M.J."/>
            <person name="Selengut J.D."/>
            <person name="Shrivastava S."/>
            <person name="Sullivan S.A."/>
            <person name="Tapia R."/>
            <person name="Thompson L.S."/>
            <person name="Watkins K.L."/>
            <person name="Yang Q."/>
            <person name="Yu C."/>
            <person name="Zafar N."/>
            <person name="Zhou L."/>
            <person name="Kuske C.R."/>
        </authorList>
    </citation>
    <scope>NUCLEOTIDE SEQUENCE [LARGE SCALE GENOMIC DNA]</scope>
    <source>
        <strain evidence="2">ATCC 51196 / DSM 11244 / BCRC 80197 / JCM 7670 / NBRC 15755 / NCIMB 13165 / 161</strain>
    </source>
</reference>
<accession>C1F731</accession>